<feature type="signal peptide" evidence="2">
    <location>
        <begin position="1"/>
        <end position="19"/>
    </location>
</feature>
<sequence>MRTFTVRLISARAAARANAAMITAGMLLVLTLAGCGGHDADDQDARDRPVAITEITPTATASRSTPTPTASRAASRAATAGASTRPGSAAGLVGAGAAAGGRPYCGASRDVEEIVVESWSSGAFRVSLRPTVASRKAPRTATTQVLWSAIGACVPGVGTAASAESLHQQLACHQALAQIRSGDGYATGDTYDLESWRPPMTPNSFPTWISTRCGNTLGTDPAGGPARVYRPDGVAARYPVRGEHG</sequence>
<dbReference type="InterPro" id="IPR019719">
    <property type="entry name" value="DUF2599"/>
</dbReference>
<name>A0ABT0K0H6_9ACTN</name>
<dbReference type="EMBL" id="JALKFT010000016">
    <property type="protein sequence ID" value="MCK9877310.1"/>
    <property type="molecule type" value="Genomic_DNA"/>
</dbReference>
<comment type="caution">
    <text evidence="3">The sequence shown here is derived from an EMBL/GenBank/DDBJ whole genome shotgun (WGS) entry which is preliminary data.</text>
</comment>
<proteinExistence type="predicted"/>
<feature type="chain" id="PRO_5046073812" evidence="2">
    <location>
        <begin position="20"/>
        <end position="245"/>
    </location>
</feature>
<evidence type="ECO:0000256" key="2">
    <source>
        <dbReference type="SAM" id="SignalP"/>
    </source>
</evidence>
<evidence type="ECO:0000313" key="4">
    <source>
        <dbReference type="Proteomes" id="UP001201873"/>
    </source>
</evidence>
<keyword evidence="2" id="KW-0732">Signal</keyword>
<feature type="region of interest" description="Disordered" evidence="1">
    <location>
        <begin position="56"/>
        <end position="88"/>
    </location>
</feature>
<dbReference type="Proteomes" id="UP001201873">
    <property type="component" value="Unassembled WGS sequence"/>
</dbReference>
<reference evidence="3 4" key="1">
    <citation type="submission" date="2022-04" db="EMBL/GenBank/DDBJ databases">
        <title>Genome diversity in the genus Frankia.</title>
        <authorList>
            <person name="Carlos-Shanley C."/>
            <person name="Hahn D."/>
        </authorList>
    </citation>
    <scope>NUCLEOTIDE SEQUENCE [LARGE SCALE GENOMIC DNA]</scope>
    <source>
        <strain evidence="3 4">Ag45/Mut15</strain>
    </source>
</reference>
<dbReference type="Pfam" id="PF10783">
    <property type="entry name" value="DUF2599"/>
    <property type="match status" value="1"/>
</dbReference>
<accession>A0ABT0K0H6</accession>
<dbReference type="RefSeq" id="WP_248825572.1">
    <property type="nucleotide sequence ID" value="NZ_JALKFT010000016.1"/>
</dbReference>
<protein>
    <submittedName>
        <fullName evidence="3">DUF2599 domain-containing protein</fullName>
    </submittedName>
</protein>
<evidence type="ECO:0000313" key="3">
    <source>
        <dbReference type="EMBL" id="MCK9877310.1"/>
    </source>
</evidence>
<gene>
    <name evidence="3" type="ORF">MXD59_16260</name>
</gene>
<organism evidence="3 4">
    <name type="scientific">Frankia umida</name>
    <dbReference type="NCBI Taxonomy" id="573489"/>
    <lineage>
        <taxon>Bacteria</taxon>
        <taxon>Bacillati</taxon>
        <taxon>Actinomycetota</taxon>
        <taxon>Actinomycetes</taxon>
        <taxon>Frankiales</taxon>
        <taxon>Frankiaceae</taxon>
        <taxon>Frankia</taxon>
    </lineage>
</organism>
<evidence type="ECO:0000256" key="1">
    <source>
        <dbReference type="SAM" id="MobiDB-lite"/>
    </source>
</evidence>
<dbReference type="PROSITE" id="PS51257">
    <property type="entry name" value="PROKAR_LIPOPROTEIN"/>
    <property type="match status" value="1"/>
</dbReference>
<keyword evidence="4" id="KW-1185">Reference proteome</keyword>